<feature type="transmembrane region" description="Helical" evidence="1">
    <location>
        <begin position="21"/>
        <end position="40"/>
    </location>
</feature>
<keyword evidence="1" id="KW-1133">Transmembrane helix</keyword>
<feature type="transmembrane region" description="Helical" evidence="1">
    <location>
        <begin position="104"/>
        <end position="129"/>
    </location>
</feature>
<feature type="transmembrane region" description="Helical" evidence="1">
    <location>
        <begin position="167"/>
        <end position="186"/>
    </location>
</feature>
<dbReference type="RefSeq" id="WP_004797158.1">
    <property type="nucleotide sequence ID" value="NZ_AJFU01000005.1"/>
</dbReference>
<evidence type="ECO:0000313" key="3">
    <source>
        <dbReference type="Proteomes" id="UP000006229"/>
    </source>
</evidence>
<dbReference type="PATRIC" id="fig|1131455.3.peg.400"/>
<accession>I1A5P5</accession>
<reference evidence="2 3" key="1">
    <citation type="journal article" date="2012" name="J. Bacteriol.">
        <title>Genome annotation of five Mycoplasma canis strains.</title>
        <authorList>
            <person name="Brown D.R."/>
            <person name="May M."/>
            <person name="Michaels D.L."/>
            <person name="Barbet A.F."/>
        </authorList>
    </citation>
    <scope>NUCLEOTIDE SEQUENCE [LARGE SCALE GENOMIC DNA]</scope>
    <source>
        <strain evidence="2 3">UFG4</strain>
    </source>
</reference>
<protein>
    <submittedName>
        <fullName evidence="2">Putative ABC transporter protein</fullName>
    </submittedName>
</protein>
<keyword evidence="3" id="KW-1185">Reference proteome</keyword>
<keyword evidence="1" id="KW-0472">Membrane</keyword>
<dbReference type="EMBL" id="AJFU01000005">
    <property type="protein sequence ID" value="EIE41816.1"/>
    <property type="molecule type" value="Genomic_DNA"/>
</dbReference>
<dbReference type="AlphaFoldDB" id="I1A5P5"/>
<organism evidence="2 3">
    <name type="scientific">Mycoplasmopsis canis UFG4</name>
    <dbReference type="NCBI Taxonomy" id="1131455"/>
    <lineage>
        <taxon>Bacteria</taxon>
        <taxon>Bacillati</taxon>
        <taxon>Mycoplasmatota</taxon>
        <taxon>Mycoplasmoidales</taxon>
        <taxon>Metamycoplasmataceae</taxon>
        <taxon>Mycoplasmopsis</taxon>
    </lineage>
</organism>
<gene>
    <name evidence="2" type="ORF">MCANUFG4_01981</name>
</gene>
<dbReference type="Proteomes" id="UP000006229">
    <property type="component" value="Unassembled WGS sequence"/>
</dbReference>
<proteinExistence type="predicted"/>
<sequence length="637" mass="73835">MKSFWNYVSFIHKVTLKKKNTVIIPVIWMVVSIIITFALFSFNFDDKAKTLIFYIVVFVELLLTALFSSIKSINIFKDLEEEGIELLTLSKPISRRKIVWGKTATNLLFGIYWSLLMSLSNLLIVLLGLHDYANFVLGLISLPVFVIAYMIFGSFSSLIAYKMNAKVAITIPLVVFSPLVIGGTIISSKSTSTSNNVAYYLNSQYKNNPSGNVPNIETFYLNDNKDTFYIIPNGADKKELRDDQINYLKEAFKYSKNSATEWQIYSYLSLPYQFVDYFNIHNINISDTFTSGNISNLNNYLYYKKNDNFAYNYVLNTKVNLKQYHITDRVVKKQDADGNFLKDSNGNDILESRINKPAYLVPGSLKSQSNIPHLINTDIIYAREGTEDFAQRFPEDKFVHSATDNLVGELKWAYIKELLESEVFDYYANKLATEISEDLKEASLDNISEIKSIIFEVISRNLKNDEYELLKINDIRTEVLNKASLENRKIKTVSEKKIYLATAFIYYLYFKYNDTFITDAILYNESTDNFDPHSYSIAIDNFRYRIGGFSKYVAKQQIEEEKITDSEGNESKERKVKIRYDIEPSSNYLFQPLDEVWQVSRNNNPTVNKNLYFIIWISLGFIFILVNNTLYFKKDYK</sequence>
<feature type="transmembrane region" description="Helical" evidence="1">
    <location>
        <begin position="52"/>
        <end position="70"/>
    </location>
</feature>
<comment type="caution">
    <text evidence="2">The sequence shown here is derived from an EMBL/GenBank/DDBJ whole genome shotgun (WGS) entry which is preliminary data.</text>
</comment>
<name>I1A5P5_9BACT</name>
<evidence type="ECO:0000256" key="1">
    <source>
        <dbReference type="SAM" id="Phobius"/>
    </source>
</evidence>
<evidence type="ECO:0000313" key="2">
    <source>
        <dbReference type="EMBL" id="EIE41816.1"/>
    </source>
</evidence>
<keyword evidence="1" id="KW-0812">Transmembrane</keyword>
<feature type="transmembrane region" description="Helical" evidence="1">
    <location>
        <begin position="135"/>
        <end position="155"/>
    </location>
</feature>
<dbReference type="OrthoDB" id="401337at2"/>
<feature type="transmembrane region" description="Helical" evidence="1">
    <location>
        <begin position="611"/>
        <end position="632"/>
    </location>
</feature>